<proteinExistence type="predicted"/>
<evidence type="ECO:0000313" key="2">
    <source>
        <dbReference type="Proteomes" id="UP001501447"/>
    </source>
</evidence>
<comment type="caution">
    <text evidence="1">The sequence shown here is derived from an EMBL/GenBank/DDBJ whole genome shotgun (WGS) entry which is preliminary data.</text>
</comment>
<sequence>METDIVQAVDQMGPYVAAALAAYGANVLSRAEDAAADATVNAGRQILLRVWDRVSPTRRAMLQQAVEDAVTPGPVADDGAAALRGQLRRAMSEDPQLVEELRHVLVGAPRTVTASGERSVAVGGDNSGVINTGDGVGITAHGGHTPDPTSS</sequence>
<keyword evidence="2" id="KW-1185">Reference proteome</keyword>
<dbReference type="RefSeq" id="WP_344562016.1">
    <property type="nucleotide sequence ID" value="NZ_BAAARJ010000002.1"/>
</dbReference>
<dbReference type="EMBL" id="BAAARJ010000002">
    <property type="protein sequence ID" value="GAA2596455.1"/>
    <property type="molecule type" value="Genomic_DNA"/>
</dbReference>
<protein>
    <submittedName>
        <fullName evidence="1">Uncharacterized protein</fullName>
    </submittedName>
</protein>
<reference evidence="1 2" key="1">
    <citation type="journal article" date="2019" name="Int. J. Syst. Evol. Microbiol.">
        <title>The Global Catalogue of Microorganisms (GCM) 10K type strain sequencing project: providing services to taxonomists for standard genome sequencing and annotation.</title>
        <authorList>
            <consortium name="The Broad Institute Genomics Platform"/>
            <consortium name="The Broad Institute Genome Sequencing Center for Infectious Disease"/>
            <person name="Wu L."/>
            <person name="Ma J."/>
        </authorList>
    </citation>
    <scope>NUCLEOTIDE SEQUENCE [LARGE SCALE GENOMIC DNA]</scope>
    <source>
        <strain evidence="1 2">JCM 16373</strain>
    </source>
</reference>
<dbReference type="Proteomes" id="UP001501447">
    <property type="component" value="Unassembled WGS sequence"/>
</dbReference>
<accession>A0ABN3PPS3</accession>
<name>A0ABN3PPS3_9ACTN</name>
<gene>
    <name evidence="1" type="ORF">GCM10009863_07270</name>
</gene>
<organism evidence="1 2">
    <name type="scientific">Streptomyces axinellae</name>
    <dbReference type="NCBI Taxonomy" id="552788"/>
    <lineage>
        <taxon>Bacteria</taxon>
        <taxon>Bacillati</taxon>
        <taxon>Actinomycetota</taxon>
        <taxon>Actinomycetes</taxon>
        <taxon>Kitasatosporales</taxon>
        <taxon>Streptomycetaceae</taxon>
        <taxon>Streptomyces</taxon>
    </lineage>
</organism>
<evidence type="ECO:0000313" key="1">
    <source>
        <dbReference type="EMBL" id="GAA2596455.1"/>
    </source>
</evidence>